<evidence type="ECO:0008006" key="7">
    <source>
        <dbReference type="Google" id="ProtNLM"/>
    </source>
</evidence>
<dbReference type="EMBL" id="JABDTM020007016">
    <property type="protein sequence ID" value="KAH0821637.1"/>
    <property type="molecule type" value="Genomic_DNA"/>
</dbReference>
<keyword evidence="1" id="KW-0539">Nucleus</keyword>
<name>A0A8J6HWN5_TENMO</name>
<dbReference type="Pfam" id="PF10545">
    <property type="entry name" value="MADF_DNA_bdg"/>
    <property type="match status" value="1"/>
</dbReference>
<keyword evidence="6" id="KW-1185">Reference proteome</keyword>
<evidence type="ECO:0000256" key="1">
    <source>
        <dbReference type="PROSITE-ProRule" id="PRU00371"/>
    </source>
</evidence>
<feature type="region of interest" description="Disordered" evidence="2">
    <location>
        <begin position="119"/>
        <end position="161"/>
    </location>
</feature>
<reference evidence="5" key="1">
    <citation type="journal article" date="2020" name="J Insects Food Feed">
        <title>The yellow mealworm (Tenebrio molitor) genome: a resource for the emerging insects as food and feed industry.</title>
        <authorList>
            <person name="Eriksson T."/>
            <person name="Andere A."/>
            <person name="Kelstrup H."/>
            <person name="Emery V."/>
            <person name="Picard C."/>
        </authorList>
    </citation>
    <scope>NUCLEOTIDE SEQUENCE</scope>
    <source>
        <strain evidence="5">Stoneville</strain>
        <tissue evidence="5">Whole head</tissue>
    </source>
</reference>
<dbReference type="AlphaFoldDB" id="A0A8J6HWN5"/>
<evidence type="ECO:0000313" key="6">
    <source>
        <dbReference type="Proteomes" id="UP000719412"/>
    </source>
</evidence>
<sequence length="228" mass="26804">MFDGGNNFNEKLVELVGKHRFLYDNTSEGYTNFQVQDEIWRKIATELREDVAACKLKWKNIRSCYTRYLRQVSSQNCRITRTYYLAKHLKFLLPFCRPNTRQVLSDSCSDENTILHYEDQDLEPVGKTEPIDEDESNSKLEPSVNLNEDNDETQISEENTSCKRQWETNGEYEYCKRKRVDDNIDESELNFFKSLLPDIRKMNGKQKNGLKIAILNAIDSILYNDDKV</sequence>
<comment type="subcellular location">
    <subcellularLocation>
        <location evidence="1">Nucleus</location>
    </subcellularLocation>
</comment>
<dbReference type="PROSITE" id="PS51031">
    <property type="entry name" value="BESS"/>
    <property type="match status" value="1"/>
</dbReference>
<evidence type="ECO:0000256" key="2">
    <source>
        <dbReference type="SAM" id="MobiDB-lite"/>
    </source>
</evidence>
<protein>
    <recommendedName>
        <fullName evidence="7">MADF domain-containing protein</fullName>
    </recommendedName>
</protein>
<evidence type="ECO:0000259" key="4">
    <source>
        <dbReference type="PROSITE" id="PS51031"/>
    </source>
</evidence>
<dbReference type="InterPro" id="IPR006578">
    <property type="entry name" value="MADF-dom"/>
</dbReference>
<dbReference type="PANTHER" id="PTHR12243">
    <property type="entry name" value="MADF DOMAIN TRANSCRIPTION FACTOR"/>
    <property type="match status" value="1"/>
</dbReference>
<evidence type="ECO:0000313" key="5">
    <source>
        <dbReference type="EMBL" id="KAH0821637.1"/>
    </source>
</evidence>
<accession>A0A8J6HWN5</accession>
<dbReference type="GO" id="GO:0003677">
    <property type="term" value="F:DNA binding"/>
    <property type="evidence" value="ECO:0007669"/>
    <property type="project" value="InterPro"/>
</dbReference>
<feature type="domain" description="BESS" evidence="4">
    <location>
        <begin position="185"/>
        <end position="224"/>
    </location>
</feature>
<dbReference type="PANTHER" id="PTHR12243:SF60">
    <property type="entry name" value="SI:CH211-15D5.12-RELATED"/>
    <property type="match status" value="1"/>
</dbReference>
<dbReference type="GO" id="GO:0005667">
    <property type="term" value="C:transcription regulator complex"/>
    <property type="evidence" value="ECO:0007669"/>
    <property type="project" value="TreeGrafter"/>
</dbReference>
<dbReference type="GO" id="GO:0005634">
    <property type="term" value="C:nucleus"/>
    <property type="evidence" value="ECO:0007669"/>
    <property type="project" value="UniProtKB-SubCell"/>
</dbReference>
<feature type="compositionally biased region" description="Basic and acidic residues" evidence="2">
    <location>
        <begin position="119"/>
        <end position="130"/>
    </location>
</feature>
<gene>
    <name evidence="5" type="ORF">GEV33_001154</name>
</gene>
<dbReference type="GO" id="GO:0006357">
    <property type="term" value="P:regulation of transcription by RNA polymerase II"/>
    <property type="evidence" value="ECO:0007669"/>
    <property type="project" value="TreeGrafter"/>
</dbReference>
<dbReference type="InterPro" id="IPR039353">
    <property type="entry name" value="TF_Adf1"/>
</dbReference>
<organism evidence="5 6">
    <name type="scientific">Tenebrio molitor</name>
    <name type="common">Yellow mealworm beetle</name>
    <dbReference type="NCBI Taxonomy" id="7067"/>
    <lineage>
        <taxon>Eukaryota</taxon>
        <taxon>Metazoa</taxon>
        <taxon>Ecdysozoa</taxon>
        <taxon>Arthropoda</taxon>
        <taxon>Hexapoda</taxon>
        <taxon>Insecta</taxon>
        <taxon>Pterygota</taxon>
        <taxon>Neoptera</taxon>
        <taxon>Endopterygota</taxon>
        <taxon>Coleoptera</taxon>
        <taxon>Polyphaga</taxon>
        <taxon>Cucujiformia</taxon>
        <taxon>Tenebrionidae</taxon>
        <taxon>Tenebrio</taxon>
    </lineage>
</organism>
<dbReference type="SMART" id="SM00595">
    <property type="entry name" value="MADF"/>
    <property type="match status" value="1"/>
</dbReference>
<proteinExistence type="predicted"/>
<dbReference type="InterPro" id="IPR004210">
    <property type="entry name" value="BESS_motif"/>
</dbReference>
<reference evidence="5" key="2">
    <citation type="submission" date="2021-08" db="EMBL/GenBank/DDBJ databases">
        <authorList>
            <person name="Eriksson T."/>
        </authorList>
    </citation>
    <scope>NUCLEOTIDE SEQUENCE</scope>
    <source>
        <strain evidence="5">Stoneville</strain>
        <tissue evidence="5">Whole head</tissue>
    </source>
</reference>
<dbReference type="Pfam" id="PF02944">
    <property type="entry name" value="BESS"/>
    <property type="match status" value="1"/>
</dbReference>
<dbReference type="Proteomes" id="UP000719412">
    <property type="component" value="Unassembled WGS sequence"/>
</dbReference>
<comment type="caution">
    <text evidence="5">The sequence shown here is derived from an EMBL/GenBank/DDBJ whole genome shotgun (WGS) entry which is preliminary data.</text>
</comment>
<dbReference type="PROSITE" id="PS51029">
    <property type="entry name" value="MADF"/>
    <property type="match status" value="1"/>
</dbReference>
<evidence type="ECO:0000259" key="3">
    <source>
        <dbReference type="PROSITE" id="PS51029"/>
    </source>
</evidence>
<feature type="domain" description="MADF" evidence="3">
    <location>
        <begin position="11"/>
        <end position="97"/>
    </location>
</feature>